<gene>
    <name evidence="1" type="ORF">D0Z07_0480</name>
</gene>
<evidence type="ECO:0000313" key="2">
    <source>
        <dbReference type="Proteomes" id="UP000785200"/>
    </source>
</evidence>
<dbReference type="OrthoDB" id="5356476at2759"/>
<accession>A0A9P6VS62</accession>
<protein>
    <submittedName>
        <fullName evidence="1">Uncharacterized protein</fullName>
    </submittedName>
</protein>
<dbReference type="AlphaFoldDB" id="A0A9P6VS62"/>
<evidence type="ECO:0000313" key="1">
    <source>
        <dbReference type="EMBL" id="KAG0652645.1"/>
    </source>
</evidence>
<name>A0A9P6VS62_9HELO</name>
<reference evidence="1" key="1">
    <citation type="submission" date="2019-07" db="EMBL/GenBank/DDBJ databases">
        <title>Hyphodiscus hymeniophilus genome sequencing and assembly.</title>
        <authorList>
            <person name="Kramer G."/>
            <person name="Nodwell J."/>
        </authorList>
    </citation>
    <scope>NUCLEOTIDE SEQUENCE</scope>
    <source>
        <strain evidence="1">ATCC 34498</strain>
    </source>
</reference>
<dbReference type="Proteomes" id="UP000785200">
    <property type="component" value="Unassembled WGS sequence"/>
</dbReference>
<keyword evidence="2" id="KW-1185">Reference proteome</keyword>
<organism evidence="1 2">
    <name type="scientific">Hyphodiscus hymeniophilus</name>
    <dbReference type="NCBI Taxonomy" id="353542"/>
    <lineage>
        <taxon>Eukaryota</taxon>
        <taxon>Fungi</taxon>
        <taxon>Dikarya</taxon>
        <taxon>Ascomycota</taxon>
        <taxon>Pezizomycotina</taxon>
        <taxon>Leotiomycetes</taxon>
        <taxon>Helotiales</taxon>
        <taxon>Hyphodiscaceae</taxon>
        <taxon>Hyphodiscus</taxon>
    </lineage>
</organism>
<dbReference type="EMBL" id="VNKQ01000002">
    <property type="protein sequence ID" value="KAG0652645.1"/>
    <property type="molecule type" value="Genomic_DNA"/>
</dbReference>
<comment type="caution">
    <text evidence="1">The sequence shown here is derived from an EMBL/GenBank/DDBJ whole genome shotgun (WGS) entry which is preliminary data.</text>
</comment>
<sequence length="365" mass="40038">MASSVESSQYLASKASALASTSPVPPSQAQAAQIPLQSFELPNFPPEAFTAGLASLILTSDIKLDEYSELLTKAFAIPELPPSIKNLTLELFALGYPPGFLTTLGKRLPDLKALTLYSQLLAGTTVASREDALTFLRFQTDIQELHLLDVFGSAGFFTDLSKALSPSLKFLEVNYTYRHSDPQFLATIPSADIPSLISKELVALTMGISSPDVTDDADDREGTEVGVKPISGKDARIAAEKLLEGEGLVMCDITMFELDRWEVETILDGLGKLKVFSCTVRLEKGWEEVFEIFGREERGIEVLEVVGVPGEEMVERLKGEVESVTKEMIDGLCLKCVGLKTVKISILRTRVEQWVKEGTLWEKKI</sequence>
<proteinExistence type="predicted"/>